<reference evidence="3" key="2">
    <citation type="submission" date="2020-09" db="EMBL/GenBank/DDBJ databases">
        <authorList>
            <person name="Sun Q."/>
            <person name="Zhou Y."/>
        </authorList>
    </citation>
    <scope>NUCLEOTIDE SEQUENCE</scope>
    <source>
        <strain evidence="3">CGMCC 1.7086</strain>
    </source>
</reference>
<accession>A0A918DIF6</accession>
<dbReference type="PROSITE" id="PS50222">
    <property type="entry name" value="EF_HAND_2"/>
    <property type="match status" value="1"/>
</dbReference>
<dbReference type="AlphaFoldDB" id="A0A918DIF6"/>
<evidence type="ECO:0000313" key="3">
    <source>
        <dbReference type="EMBL" id="GGO67874.1"/>
    </source>
</evidence>
<evidence type="ECO:0000313" key="4">
    <source>
        <dbReference type="Proteomes" id="UP000606935"/>
    </source>
</evidence>
<dbReference type="InterPro" id="IPR011992">
    <property type="entry name" value="EF-hand-dom_pair"/>
</dbReference>
<dbReference type="EMBL" id="BMLS01000002">
    <property type="protein sequence ID" value="GGO67874.1"/>
    <property type="molecule type" value="Genomic_DNA"/>
</dbReference>
<dbReference type="Gene3D" id="1.10.238.10">
    <property type="entry name" value="EF-hand"/>
    <property type="match status" value="1"/>
</dbReference>
<evidence type="ECO:0000259" key="2">
    <source>
        <dbReference type="PROSITE" id="PS50222"/>
    </source>
</evidence>
<dbReference type="Proteomes" id="UP000606935">
    <property type="component" value="Unassembled WGS sequence"/>
</dbReference>
<keyword evidence="4" id="KW-1185">Reference proteome</keyword>
<dbReference type="PROSITE" id="PS00018">
    <property type="entry name" value="EF_HAND_1"/>
    <property type="match status" value="1"/>
</dbReference>
<feature type="domain" description="EF-hand" evidence="2">
    <location>
        <begin position="43"/>
        <end position="74"/>
    </location>
</feature>
<feature type="chain" id="PRO_5036873060" description="EF-hand domain-containing protein" evidence="1">
    <location>
        <begin position="19"/>
        <end position="74"/>
    </location>
</feature>
<name>A0A918DIF6_9ALTE</name>
<dbReference type="SUPFAM" id="SSF47473">
    <property type="entry name" value="EF-hand"/>
    <property type="match status" value="1"/>
</dbReference>
<gene>
    <name evidence="3" type="ORF">GCM10010982_15450</name>
</gene>
<proteinExistence type="predicted"/>
<dbReference type="InterPro" id="IPR018247">
    <property type="entry name" value="EF_Hand_1_Ca_BS"/>
</dbReference>
<reference evidence="3" key="1">
    <citation type="journal article" date="2014" name="Int. J. Syst. Evol. Microbiol.">
        <title>Complete genome sequence of Corynebacterium casei LMG S-19264T (=DSM 44701T), isolated from a smear-ripened cheese.</title>
        <authorList>
            <consortium name="US DOE Joint Genome Institute (JGI-PGF)"/>
            <person name="Walter F."/>
            <person name="Albersmeier A."/>
            <person name="Kalinowski J."/>
            <person name="Ruckert C."/>
        </authorList>
    </citation>
    <scope>NUCLEOTIDE SEQUENCE</scope>
    <source>
        <strain evidence="3">CGMCC 1.7086</strain>
    </source>
</reference>
<feature type="signal peptide" evidence="1">
    <location>
        <begin position="1"/>
        <end position="18"/>
    </location>
</feature>
<comment type="caution">
    <text evidence="3">The sequence shown here is derived from an EMBL/GenBank/DDBJ whole genome shotgun (WGS) entry which is preliminary data.</text>
</comment>
<protein>
    <recommendedName>
        <fullName evidence="2">EF-hand domain-containing protein</fullName>
    </recommendedName>
</protein>
<dbReference type="Pfam" id="PF13202">
    <property type="entry name" value="EF-hand_5"/>
    <property type="match status" value="2"/>
</dbReference>
<dbReference type="GO" id="GO:0005509">
    <property type="term" value="F:calcium ion binding"/>
    <property type="evidence" value="ECO:0007669"/>
    <property type="project" value="InterPro"/>
</dbReference>
<sequence length="74" mass="7932">MKKFAFVLFFLPAMGAYAANADSDLFSTLDQDGNGALSKEEASAESSLAAVFDQIDIDADGQISRAEFDKYLGN</sequence>
<organism evidence="3 4">
    <name type="scientific">Bowmanella pacifica</name>
    <dbReference type="NCBI Taxonomy" id="502051"/>
    <lineage>
        <taxon>Bacteria</taxon>
        <taxon>Pseudomonadati</taxon>
        <taxon>Pseudomonadota</taxon>
        <taxon>Gammaproteobacteria</taxon>
        <taxon>Alteromonadales</taxon>
        <taxon>Alteromonadaceae</taxon>
        <taxon>Bowmanella</taxon>
    </lineage>
</organism>
<dbReference type="RefSeq" id="WP_188692761.1">
    <property type="nucleotide sequence ID" value="NZ_BMLS01000002.1"/>
</dbReference>
<keyword evidence="1" id="KW-0732">Signal</keyword>
<evidence type="ECO:0000256" key="1">
    <source>
        <dbReference type="SAM" id="SignalP"/>
    </source>
</evidence>
<dbReference type="InterPro" id="IPR002048">
    <property type="entry name" value="EF_hand_dom"/>
</dbReference>